<comment type="caution">
    <text evidence="9">The sequence shown here is derived from an EMBL/GenBank/DDBJ whole genome shotgun (WGS) entry which is preliminary data.</text>
</comment>
<protein>
    <recommendedName>
        <fullName evidence="6">Ribonuclease PH</fullName>
        <shortName evidence="6">RNase PH</shortName>
        <ecNumber evidence="6">2.7.7.56</ecNumber>
    </recommendedName>
    <alternativeName>
        <fullName evidence="6">tRNA nucleotidyltransferase</fullName>
    </alternativeName>
</protein>
<comment type="function">
    <text evidence="6">Phosphorolytic 3'-5' exoribonuclease that plays an important role in tRNA 3'-end maturation. Removes nucleotide residues following the 3'-CCA terminus of tRNAs; can also add nucleotides to the ends of RNA molecules by using nucleoside diphosphates as substrates, but this may not be physiologically important. Probably plays a role in initiation of 16S rRNA degradation (leading to ribosome degradation) during starvation.</text>
</comment>
<dbReference type="EMBL" id="JANUCP010000002">
    <property type="protein sequence ID" value="MCS3919010.1"/>
    <property type="molecule type" value="Genomic_DNA"/>
</dbReference>
<dbReference type="InterPro" id="IPR050080">
    <property type="entry name" value="RNase_PH"/>
</dbReference>
<keyword evidence="5" id="KW-0694">RNA-binding</keyword>
<evidence type="ECO:0000256" key="2">
    <source>
        <dbReference type="ARBA" id="ARBA00022552"/>
    </source>
</evidence>
<comment type="similarity">
    <text evidence="1 6">Belongs to the RNase PH family.</text>
</comment>
<evidence type="ECO:0000259" key="7">
    <source>
        <dbReference type="Pfam" id="PF01138"/>
    </source>
</evidence>
<keyword evidence="4 6" id="KW-0819">tRNA processing</keyword>
<evidence type="ECO:0000256" key="1">
    <source>
        <dbReference type="ARBA" id="ARBA00006678"/>
    </source>
</evidence>
<dbReference type="PANTHER" id="PTHR11953:SF0">
    <property type="entry name" value="EXOSOME COMPLEX COMPONENT RRP41"/>
    <property type="match status" value="1"/>
</dbReference>
<dbReference type="Gene3D" id="3.30.230.70">
    <property type="entry name" value="GHMP Kinase, N-terminal domain"/>
    <property type="match status" value="1"/>
</dbReference>
<name>A0ABT2EM37_9BACT</name>
<dbReference type="InterPro" id="IPR001247">
    <property type="entry name" value="ExoRNase_PH_dom1"/>
</dbReference>
<dbReference type="NCBIfam" id="TIGR01966">
    <property type="entry name" value="RNasePH"/>
    <property type="match status" value="1"/>
</dbReference>
<organism evidence="9 10">
    <name type="scientific">Candidatus Fervidibacter sacchari</name>
    <dbReference type="NCBI Taxonomy" id="1448929"/>
    <lineage>
        <taxon>Bacteria</taxon>
        <taxon>Candidatus Fervidibacterota</taxon>
        <taxon>Candidatus Fervidibacter</taxon>
    </lineage>
</organism>
<dbReference type="RefSeq" id="WP_259095091.1">
    <property type="nucleotide sequence ID" value="NZ_CP130454.1"/>
</dbReference>
<feature type="domain" description="Exoribonuclease phosphorolytic" evidence="8">
    <location>
        <begin position="163"/>
        <end position="227"/>
    </location>
</feature>
<feature type="domain" description="Exoribonuclease phosphorolytic" evidence="7">
    <location>
        <begin position="13"/>
        <end position="143"/>
    </location>
</feature>
<accession>A0ABT2EM37</accession>
<evidence type="ECO:0000256" key="4">
    <source>
        <dbReference type="ARBA" id="ARBA00022694"/>
    </source>
</evidence>
<dbReference type="SUPFAM" id="SSF55666">
    <property type="entry name" value="Ribonuclease PH domain 2-like"/>
    <property type="match status" value="1"/>
</dbReference>
<sequence length="243" mass="26866">MQFQRPDGRAPDQMRPIKLVRGWHKFAEGSCLIEIGNTRVLCTASVLDRVPNFLKGTNTGWITAEYGMIPRATHTRNEREARVGRQDSRSIEIQRLIGRCLRAAVDLPALGERTIVIDCDVLQGDGGTRVAAITGGFVALVEALWKLQQEGVLKKLPIYGCLAAVSVGIVNKQLLLDLNYDEDSRASVDMNVAMLEDGRIVEIQATAEGEAFTREQFDQLLALAQKGIRQLITLQKKVLEGIL</sequence>
<keyword evidence="10" id="KW-1185">Reference proteome</keyword>
<dbReference type="PANTHER" id="PTHR11953">
    <property type="entry name" value="EXOSOME COMPLEX COMPONENT"/>
    <property type="match status" value="1"/>
</dbReference>
<dbReference type="Proteomes" id="UP001204798">
    <property type="component" value="Unassembled WGS sequence"/>
</dbReference>
<evidence type="ECO:0000313" key="9">
    <source>
        <dbReference type="EMBL" id="MCS3919010.1"/>
    </source>
</evidence>
<dbReference type="InterPro" id="IPR027408">
    <property type="entry name" value="PNPase/RNase_PH_dom_sf"/>
</dbReference>
<keyword evidence="6 9" id="KW-0548">Nucleotidyltransferase</keyword>
<evidence type="ECO:0000256" key="5">
    <source>
        <dbReference type="ARBA" id="ARBA00022884"/>
    </source>
</evidence>
<feature type="binding site" evidence="6">
    <location>
        <begin position="127"/>
        <end position="129"/>
    </location>
    <ligand>
        <name>phosphate</name>
        <dbReference type="ChEBI" id="CHEBI:43474"/>
        <note>substrate</note>
    </ligand>
</feature>
<reference evidence="9 10" key="1">
    <citation type="submission" date="2022-08" db="EMBL/GenBank/DDBJ databases">
        <title>Bacterial and archaeal communities from various locations to study Microbial Dark Matter (Phase II).</title>
        <authorList>
            <person name="Stepanauskas R."/>
        </authorList>
    </citation>
    <scope>NUCLEOTIDE SEQUENCE [LARGE SCALE GENOMIC DNA]</scope>
    <source>
        <strain evidence="9 10">PD1</strain>
    </source>
</reference>
<dbReference type="EC" id="2.7.7.56" evidence="6"/>
<dbReference type="SUPFAM" id="SSF54211">
    <property type="entry name" value="Ribosomal protein S5 domain 2-like"/>
    <property type="match status" value="1"/>
</dbReference>
<dbReference type="InterPro" id="IPR020568">
    <property type="entry name" value="Ribosomal_Su5_D2-typ_SF"/>
</dbReference>
<keyword evidence="2 6" id="KW-0698">rRNA processing</keyword>
<dbReference type="Pfam" id="PF03725">
    <property type="entry name" value="RNase_PH_C"/>
    <property type="match status" value="1"/>
</dbReference>
<evidence type="ECO:0000256" key="3">
    <source>
        <dbReference type="ARBA" id="ARBA00022555"/>
    </source>
</evidence>
<dbReference type="Pfam" id="PF01138">
    <property type="entry name" value="RNase_PH"/>
    <property type="match status" value="1"/>
</dbReference>
<evidence type="ECO:0000256" key="6">
    <source>
        <dbReference type="HAMAP-Rule" id="MF_00564"/>
    </source>
</evidence>
<keyword evidence="6 9" id="KW-0808">Transferase</keyword>
<dbReference type="InterPro" id="IPR015847">
    <property type="entry name" value="ExoRNase_PH_dom2"/>
</dbReference>
<proteinExistence type="inferred from homology"/>
<dbReference type="InterPro" id="IPR002381">
    <property type="entry name" value="RNase_PH_bac-type"/>
</dbReference>
<evidence type="ECO:0000313" key="10">
    <source>
        <dbReference type="Proteomes" id="UP001204798"/>
    </source>
</evidence>
<comment type="catalytic activity">
    <reaction evidence="6">
        <text>tRNA(n+1) + phosphate = tRNA(n) + a ribonucleoside 5'-diphosphate</text>
        <dbReference type="Rhea" id="RHEA:10628"/>
        <dbReference type="Rhea" id="RHEA-COMP:17343"/>
        <dbReference type="Rhea" id="RHEA-COMP:17344"/>
        <dbReference type="ChEBI" id="CHEBI:43474"/>
        <dbReference type="ChEBI" id="CHEBI:57930"/>
        <dbReference type="ChEBI" id="CHEBI:173114"/>
        <dbReference type="EC" id="2.7.7.56"/>
    </reaction>
</comment>
<dbReference type="PROSITE" id="PS01277">
    <property type="entry name" value="RIBONUCLEASE_PH"/>
    <property type="match status" value="1"/>
</dbReference>
<feature type="binding site" evidence="6">
    <location>
        <position position="89"/>
    </location>
    <ligand>
        <name>phosphate</name>
        <dbReference type="ChEBI" id="CHEBI:43474"/>
        <note>substrate</note>
    </ligand>
</feature>
<evidence type="ECO:0000259" key="8">
    <source>
        <dbReference type="Pfam" id="PF03725"/>
    </source>
</evidence>
<dbReference type="InterPro" id="IPR018336">
    <property type="entry name" value="RNase_PH_CS"/>
</dbReference>
<dbReference type="InterPro" id="IPR036345">
    <property type="entry name" value="ExoRNase_PH_dom2_sf"/>
</dbReference>
<gene>
    <name evidence="6" type="primary">rph</name>
    <name evidence="9" type="ORF">M2350_001410</name>
</gene>
<keyword evidence="3 6" id="KW-0820">tRNA-binding</keyword>
<dbReference type="CDD" id="cd11362">
    <property type="entry name" value="RNase_PH_bact"/>
    <property type="match status" value="1"/>
</dbReference>
<comment type="subunit">
    <text evidence="6">Homohexameric ring arranged as a trimer of dimers.</text>
</comment>
<dbReference type="GO" id="GO:0009022">
    <property type="term" value="F:tRNA nucleotidyltransferase activity"/>
    <property type="evidence" value="ECO:0007669"/>
    <property type="project" value="UniProtKB-EC"/>
</dbReference>
<dbReference type="HAMAP" id="MF_00564">
    <property type="entry name" value="RNase_PH"/>
    <property type="match status" value="1"/>
</dbReference>